<dbReference type="FunFam" id="2.60.200.30:FF:000009">
    <property type="entry name" value="Poly(P)/ATP NAD kinase"/>
    <property type="match status" value="1"/>
</dbReference>
<dbReference type="InterPro" id="IPR017438">
    <property type="entry name" value="ATP-NAD_kinase_N"/>
</dbReference>
<evidence type="ECO:0000313" key="8">
    <source>
        <dbReference type="EMBL" id="CAE4661804.1"/>
    </source>
</evidence>
<dbReference type="GO" id="GO:0006741">
    <property type="term" value="P:NADP+ biosynthetic process"/>
    <property type="evidence" value="ECO:0007669"/>
    <property type="project" value="InterPro"/>
</dbReference>
<evidence type="ECO:0000256" key="2">
    <source>
        <dbReference type="ARBA" id="ARBA00022679"/>
    </source>
</evidence>
<dbReference type="Pfam" id="PF01513">
    <property type="entry name" value="NAD_kinase"/>
    <property type="match status" value="1"/>
</dbReference>
<dbReference type="AlphaFoldDB" id="A0A7S4T0M5"/>
<gene>
    <name evidence="8" type="ORF">DBRI00130_LOCUS41345</name>
</gene>
<proteinExistence type="inferred from homology"/>
<dbReference type="InterPro" id="IPR016064">
    <property type="entry name" value="NAD/diacylglycerol_kinase_sf"/>
</dbReference>
<dbReference type="EMBL" id="HBNS01057465">
    <property type="protein sequence ID" value="CAE4661804.1"/>
    <property type="molecule type" value="Transcribed_RNA"/>
</dbReference>
<keyword evidence="5" id="KW-0067">ATP-binding</keyword>
<keyword evidence="4" id="KW-0418">Kinase</keyword>
<evidence type="ECO:0000256" key="5">
    <source>
        <dbReference type="ARBA" id="ARBA00022840"/>
    </source>
</evidence>
<protein>
    <recommendedName>
        <fullName evidence="9">NAD(+) kinase</fullName>
    </recommendedName>
</protein>
<organism evidence="8">
    <name type="scientific">Ditylum brightwellii</name>
    <dbReference type="NCBI Taxonomy" id="49249"/>
    <lineage>
        <taxon>Eukaryota</taxon>
        <taxon>Sar</taxon>
        <taxon>Stramenopiles</taxon>
        <taxon>Ochrophyta</taxon>
        <taxon>Bacillariophyta</taxon>
        <taxon>Mediophyceae</taxon>
        <taxon>Lithodesmiophycidae</taxon>
        <taxon>Lithodesmiales</taxon>
        <taxon>Lithodesmiaceae</taxon>
        <taxon>Ditylum</taxon>
    </lineage>
</organism>
<dbReference type="GO" id="GO:0005524">
    <property type="term" value="F:ATP binding"/>
    <property type="evidence" value="ECO:0007669"/>
    <property type="project" value="UniProtKB-KW"/>
</dbReference>
<keyword evidence="7" id="KW-0520">NAD</keyword>
<evidence type="ECO:0000256" key="4">
    <source>
        <dbReference type="ARBA" id="ARBA00022777"/>
    </source>
</evidence>
<evidence type="ECO:0000256" key="6">
    <source>
        <dbReference type="ARBA" id="ARBA00022857"/>
    </source>
</evidence>
<dbReference type="Gene3D" id="2.60.200.30">
    <property type="entry name" value="Probable inorganic polyphosphate/atp-NAD kinase, domain 2"/>
    <property type="match status" value="1"/>
</dbReference>
<name>A0A7S4T0M5_9STRA</name>
<keyword evidence="3" id="KW-0547">Nucleotide-binding</keyword>
<dbReference type="InterPro" id="IPR017437">
    <property type="entry name" value="ATP-NAD_kinase_PpnK-typ_C"/>
</dbReference>
<evidence type="ECO:0000256" key="1">
    <source>
        <dbReference type="ARBA" id="ARBA00010995"/>
    </source>
</evidence>
<dbReference type="PANTHER" id="PTHR20275:SF0">
    <property type="entry name" value="NAD KINASE"/>
    <property type="match status" value="1"/>
</dbReference>
<dbReference type="GO" id="GO:0003951">
    <property type="term" value="F:NAD+ kinase activity"/>
    <property type="evidence" value="ECO:0007669"/>
    <property type="project" value="InterPro"/>
</dbReference>
<evidence type="ECO:0000256" key="7">
    <source>
        <dbReference type="ARBA" id="ARBA00023027"/>
    </source>
</evidence>
<accession>A0A7S4T0M5</accession>
<dbReference type="InterPro" id="IPR002504">
    <property type="entry name" value="NADK"/>
</dbReference>
<dbReference type="Pfam" id="PF20143">
    <property type="entry name" value="NAD_kinase_C"/>
    <property type="match status" value="1"/>
</dbReference>
<evidence type="ECO:0008006" key="9">
    <source>
        <dbReference type="Google" id="ProtNLM"/>
    </source>
</evidence>
<reference evidence="8" key="1">
    <citation type="submission" date="2021-01" db="EMBL/GenBank/DDBJ databases">
        <authorList>
            <person name="Corre E."/>
            <person name="Pelletier E."/>
            <person name="Niang G."/>
            <person name="Scheremetjew M."/>
            <person name="Finn R."/>
            <person name="Kale V."/>
            <person name="Holt S."/>
            <person name="Cochrane G."/>
            <person name="Meng A."/>
            <person name="Brown T."/>
            <person name="Cohen L."/>
        </authorList>
    </citation>
    <scope>NUCLEOTIDE SEQUENCE</scope>
    <source>
        <strain evidence="8">GSO104</strain>
    </source>
</reference>
<dbReference type="SUPFAM" id="SSF111331">
    <property type="entry name" value="NAD kinase/diacylglycerol kinase-like"/>
    <property type="match status" value="2"/>
</dbReference>
<dbReference type="HAMAP" id="MF_00361">
    <property type="entry name" value="NAD_kinase"/>
    <property type="match status" value="1"/>
</dbReference>
<dbReference type="GO" id="GO:0019674">
    <property type="term" value="P:NAD+ metabolic process"/>
    <property type="evidence" value="ECO:0007669"/>
    <property type="project" value="InterPro"/>
</dbReference>
<keyword evidence="2" id="KW-0808">Transferase</keyword>
<comment type="similarity">
    <text evidence="1">Belongs to the NAD kinase family.</text>
</comment>
<dbReference type="Gene3D" id="3.40.50.10330">
    <property type="entry name" value="Probable inorganic polyphosphate/atp-NAD kinase, domain 1"/>
    <property type="match status" value="1"/>
</dbReference>
<sequence length="613" mass="67320">MATITVFSSWKNSAVGGTIIQPCFAFSPSSFRQQWQPRTMRENTAFVRKSVLSSYDGIRVMGGNEKWKMVTRLHKHTMKTLLRAKDKEEESEKVNPESENVKEVIPTKFSPSIKSNVDQLKEKEKKSKLMKRKIELTWCGRDSCINDDQSMRERVTTNTQNGCNDIEFEGPATGQVLFGWKERQDGKTDPIPSVLLLVKRGDDDLMITAAAAVQNLTAEGVRVLLHPEHAAKLKHYFGVDNDDMIKLFESRPVPGFGGSHVAPMDNLHMSGYGFDFLAAGNNNTSAVASSSSSILATPDSASSSVPSALDEELHPDLICTLGGDGLLMHVSMLFPGPAPPVLSVAGGSLGFLTPFSKAEMCDAIFAALGVEIKSSSKQGDIIMAPKSTDETTSPQMSRNSISAVDVTYDNVSNNDNEENIVRPKKITFGSQNAICLSMRMRLDCRVINREGVVRARFNVLNEVTIDRGSSPYLANLECFCDNVHLTTVQADGVILSTPTGSTAYSMAAGGSVVHPAVPAILVTPICPHVLSFRPMVLPDHVVLRCYVPDDARSDACVAFDGKYRRELHRGDSVQVQMSVHPLPTINREDHSSDWLNGLKRNFNFNTRARQRPL</sequence>
<dbReference type="PANTHER" id="PTHR20275">
    <property type="entry name" value="NAD KINASE"/>
    <property type="match status" value="1"/>
</dbReference>
<keyword evidence="6" id="KW-0521">NADP</keyword>
<evidence type="ECO:0000256" key="3">
    <source>
        <dbReference type="ARBA" id="ARBA00022741"/>
    </source>
</evidence>